<dbReference type="RefSeq" id="WP_203762577.1">
    <property type="nucleotide sequence ID" value="NZ_AP024402.1"/>
</dbReference>
<feature type="domain" description="DUF4942" evidence="4">
    <location>
        <begin position="84"/>
        <end position="265"/>
    </location>
</feature>
<feature type="domain" description="Methyltransferase small" evidence="3">
    <location>
        <begin position="434"/>
        <end position="512"/>
    </location>
</feature>
<keyword evidence="2" id="KW-0949">S-adenosyl-L-methionine</keyword>
<dbReference type="PRINTS" id="PR00507">
    <property type="entry name" value="N12N6MTFRASE"/>
</dbReference>
<evidence type="ECO:0000313" key="6">
    <source>
        <dbReference type="Proteomes" id="UP000737420"/>
    </source>
</evidence>
<evidence type="ECO:0000256" key="2">
    <source>
        <dbReference type="ARBA" id="ARBA00022691"/>
    </source>
</evidence>
<evidence type="ECO:0000259" key="4">
    <source>
        <dbReference type="Pfam" id="PF13708"/>
    </source>
</evidence>
<dbReference type="AlphaFoldDB" id="A0ABD0B8C1"/>
<dbReference type="SUPFAM" id="SSF53335">
    <property type="entry name" value="S-adenosyl-L-methionine-dependent methyltransferases"/>
    <property type="match status" value="1"/>
</dbReference>
<evidence type="ECO:0000256" key="1">
    <source>
        <dbReference type="ARBA" id="ARBA00022603"/>
    </source>
</evidence>
<evidence type="ECO:0000259" key="3">
    <source>
        <dbReference type="Pfam" id="PF05175"/>
    </source>
</evidence>
<keyword evidence="1 5" id="KW-0808">Transferase</keyword>
<comment type="caution">
    <text evidence="5">The sequence shown here is derived from an EMBL/GenBank/DDBJ whole genome shotgun (WGS) entry which is preliminary data.</text>
</comment>
<evidence type="ECO:0000313" key="5">
    <source>
        <dbReference type="EMBL" id="GJB92490.1"/>
    </source>
</evidence>
<sequence length="548" mass="61813">MTIAASADSILMTGSEFFAPVATDLVDGLIGRYKAMRANIEAVSQFIHGGGNAAAIGYFLSGNQDGERYIRAVADIFKLDGAVAQLNADYWQQAMQMTDVYDYMPAKRRDEWNEQIRNKQTPDFEEETVRTTLMDLLSSRHKFFGERVDGIFRALSGEHVTNRPEGFGKRMILSRVFNEYGHTNHGMAGYISDLRQIIAKFMGRDEPKWGVTSDALQEARVRHGEWLTLDGGAMRVRAYLKGTAHLEVHPEMAWRLNCVLASLYPMAIPPQFRQKPKRQVKDFVMVSNPLPFSVLGELAGMKYERHTAYIRDRWSDPVQPLTTNPFNRRFDFGEHDKAVRAKAREVLKAIGGVQMMRGKNNHIEVWEFDYDPSRVLGEVIASGCIPDQKSHQYYPTPERLALLAVEMAEIEEGHDCLEPSAGQGGIADHMPMNQTACIELSKLHCEILKAKGHNVIEADFLKFKRDDWYHRIVMNPPFSEGRWQAHVEHAASMLRKTGRLVAILPASAKNKLKLEGFACEWSQVFDNEFDGASVSVVILCADAQEVAA</sequence>
<organism evidence="5 6">
    <name type="scientific">Aeromonas caviae</name>
    <name type="common">Aeromonas punctata</name>
    <dbReference type="NCBI Taxonomy" id="648"/>
    <lineage>
        <taxon>Bacteria</taxon>
        <taxon>Pseudomonadati</taxon>
        <taxon>Pseudomonadota</taxon>
        <taxon>Gammaproteobacteria</taxon>
        <taxon>Aeromonadales</taxon>
        <taxon>Aeromonadaceae</taxon>
        <taxon>Aeromonas</taxon>
    </lineage>
</organism>
<dbReference type="Proteomes" id="UP000737420">
    <property type="component" value="Unassembled WGS sequence"/>
</dbReference>
<dbReference type="InterPro" id="IPR031339">
    <property type="entry name" value="DUF4942"/>
</dbReference>
<dbReference type="GO" id="GO:0008168">
    <property type="term" value="F:methyltransferase activity"/>
    <property type="evidence" value="ECO:0007669"/>
    <property type="project" value="UniProtKB-KW"/>
</dbReference>
<dbReference type="EMBL" id="BPOP01000024">
    <property type="protein sequence ID" value="GJB92490.1"/>
    <property type="molecule type" value="Genomic_DNA"/>
</dbReference>
<dbReference type="GO" id="GO:0032259">
    <property type="term" value="P:methylation"/>
    <property type="evidence" value="ECO:0007669"/>
    <property type="project" value="UniProtKB-KW"/>
</dbReference>
<dbReference type="InterPro" id="IPR007848">
    <property type="entry name" value="Small_mtfrase_dom"/>
</dbReference>
<gene>
    <name evidence="5" type="ORF">KAM382_25510</name>
</gene>
<protein>
    <submittedName>
        <fullName evidence="5">DNA modification methylase</fullName>
    </submittedName>
</protein>
<keyword evidence="1 5" id="KW-0489">Methyltransferase</keyword>
<dbReference type="Pfam" id="PF05175">
    <property type="entry name" value="MTS"/>
    <property type="match status" value="1"/>
</dbReference>
<reference evidence="5 6" key="1">
    <citation type="submission" date="2021-07" db="EMBL/GenBank/DDBJ databases">
        <title>Draft genome sequence of carbapenem-resistant Aeromonas spp. in Japan.</title>
        <authorList>
            <person name="Maehana S."/>
            <person name="Suzuki M."/>
            <person name="Kitasato H."/>
        </authorList>
    </citation>
    <scope>NUCLEOTIDE SEQUENCE [LARGE SCALE GENOMIC DNA]</scope>
    <source>
        <strain evidence="5 6">KAM382</strain>
    </source>
</reference>
<dbReference type="InterPro" id="IPR029063">
    <property type="entry name" value="SAM-dependent_MTases_sf"/>
</dbReference>
<dbReference type="Pfam" id="PF13708">
    <property type="entry name" value="DUF4942"/>
    <property type="match status" value="1"/>
</dbReference>
<dbReference type="Gene3D" id="3.40.50.150">
    <property type="entry name" value="Vaccinia Virus protein VP39"/>
    <property type="match status" value="1"/>
</dbReference>
<proteinExistence type="predicted"/>
<name>A0ABD0B8C1_AERCA</name>
<accession>A0ABD0B8C1</accession>